<dbReference type="InterPro" id="IPR015095">
    <property type="entry name" value="AlkB_hom8_N"/>
</dbReference>
<feature type="domain" description="Alkylated DNA repair protein AlkB homologue 8 N-terminal" evidence="1">
    <location>
        <begin position="140"/>
        <end position="181"/>
    </location>
</feature>
<name>A0A4U5TWA9_COLLU</name>
<evidence type="ECO:0000259" key="1">
    <source>
        <dbReference type="Pfam" id="PF09004"/>
    </source>
</evidence>
<dbReference type="PANTHER" id="PTHR47510:SF3">
    <property type="entry name" value="ENDO_EXONUCLEASE_PHOSPHATASE DOMAIN-CONTAINING PROTEIN"/>
    <property type="match status" value="1"/>
</dbReference>
<dbReference type="STRING" id="240159.A0A4U5TWA9"/>
<dbReference type="Pfam" id="PF09004">
    <property type="entry name" value="ALKBH8_N"/>
    <property type="match status" value="1"/>
</dbReference>
<evidence type="ECO:0000313" key="2">
    <source>
        <dbReference type="EMBL" id="TKS65927.1"/>
    </source>
</evidence>
<sequence length="258" mass="28935">MKCFEKLVRSHITSALPRSLDPHQFAYRANRSTEDAVATALHAALSHLEGQGNYVRMLFVDFSSAFNTISHTDCPLLYSLYTHDCSPVHQSNTIVKFADDTTVVGDIGVTSLPTGTSGQSVERVTNFRFLGVNIEDNLTWSANTSELLKKSQHRLYFLRTLRKNNITQRLLICFYRATIESIMTYCICIWYASSTAAQRNALQGVIKTAQKIVGCPLPTLEDLHRLRCVKKAHNIIRTPHTLATPCLNCCHQESGTDQ</sequence>
<organism evidence="2 3">
    <name type="scientific">Collichthys lucidus</name>
    <name type="common">Big head croaker</name>
    <name type="synonym">Sciaena lucida</name>
    <dbReference type="NCBI Taxonomy" id="240159"/>
    <lineage>
        <taxon>Eukaryota</taxon>
        <taxon>Metazoa</taxon>
        <taxon>Chordata</taxon>
        <taxon>Craniata</taxon>
        <taxon>Vertebrata</taxon>
        <taxon>Euteleostomi</taxon>
        <taxon>Actinopterygii</taxon>
        <taxon>Neopterygii</taxon>
        <taxon>Teleostei</taxon>
        <taxon>Neoteleostei</taxon>
        <taxon>Acanthomorphata</taxon>
        <taxon>Eupercaria</taxon>
        <taxon>Sciaenidae</taxon>
        <taxon>Collichthys</taxon>
    </lineage>
</organism>
<dbReference type="GO" id="GO:0008168">
    <property type="term" value="F:methyltransferase activity"/>
    <property type="evidence" value="ECO:0007669"/>
    <property type="project" value="InterPro"/>
</dbReference>
<dbReference type="PANTHER" id="PTHR47510">
    <property type="entry name" value="REVERSE TRANSCRIPTASE DOMAIN-CONTAINING PROTEIN"/>
    <property type="match status" value="1"/>
</dbReference>
<evidence type="ECO:0000313" key="3">
    <source>
        <dbReference type="Proteomes" id="UP000298787"/>
    </source>
</evidence>
<proteinExistence type="predicted"/>
<dbReference type="Proteomes" id="UP000298787">
    <property type="component" value="Unassembled WGS sequence"/>
</dbReference>
<dbReference type="EMBL" id="ML241239">
    <property type="protein sequence ID" value="TKS65927.1"/>
    <property type="molecule type" value="Genomic_DNA"/>
</dbReference>
<accession>A0A4U5TWA9</accession>
<protein>
    <recommendedName>
        <fullName evidence="1">Alkylated DNA repair protein AlkB homologue 8 N-terminal domain-containing protein</fullName>
    </recommendedName>
</protein>
<gene>
    <name evidence="2" type="ORF">D9C73_028553</name>
</gene>
<reference evidence="2 3" key="1">
    <citation type="submission" date="2019-01" db="EMBL/GenBank/DDBJ databases">
        <title>Genome Assembly of Collichthys lucidus.</title>
        <authorList>
            <person name="Cai M."/>
            <person name="Xiao S."/>
        </authorList>
    </citation>
    <scope>NUCLEOTIDE SEQUENCE [LARGE SCALE GENOMIC DNA]</scope>
    <source>
        <strain evidence="2">JT15FE1705JMU</strain>
        <tissue evidence="2">Muscle</tissue>
    </source>
</reference>
<keyword evidence="3" id="KW-1185">Reference proteome</keyword>
<dbReference type="GO" id="GO:0016706">
    <property type="term" value="F:2-oxoglutarate-dependent dioxygenase activity"/>
    <property type="evidence" value="ECO:0007669"/>
    <property type="project" value="InterPro"/>
</dbReference>
<dbReference type="AlphaFoldDB" id="A0A4U5TWA9"/>